<accession>A0A165LYX8</accession>
<organism evidence="1 2">
    <name type="scientific">Exidia glandulosa HHB12029</name>
    <dbReference type="NCBI Taxonomy" id="1314781"/>
    <lineage>
        <taxon>Eukaryota</taxon>
        <taxon>Fungi</taxon>
        <taxon>Dikarya</taxon>
        <taxon>Basidiomycota</taxon>
        <taxon>Agaricomycotina</taxon>
        <taxon>Agaricomycetes</taxon>
        <taxon>Auriculariales</taxon>
        <taxon>Exidiaceae</taxon>
        <taxon>Exidia</taxon>
    </lineage>
</organism>
<name>A0A165LYX8_EXIGL</name>
<keyword evidence="2" id="KW-1185">Reference proteome</keyword>
<dbReference type="Proteomes" id="UP000077266">
    <property type="component" value="Unassembled WGS sequence"/>
</dbReference>
<evidence type="ECO:0000313" key="2">
    <source>
        <dbReference type="Proteomes" id="UP000077266"/>
    </source>
</evidence>
<dbReference type="EMBL" id="KV425917">
    <property type="protein sequence ID" value="KZV98525.1"/>
    <property type="molecule type" value="Genomic_DNA"/>
</dbReference>
<gene>
    <name evidence="1" type="ORF">EXIGLDRAFT_700766</name>
</gene>
<protein>
    <submittedName>
        <fullName evidence="1">Uncharacterized protein</fullName>
    </submittedName>
</protein>
<reference evidence="1 2" key="1">
    <citation type="journal article" date="2016" name="Mol. Biol. Evol.">
        <title>Comparative Genomics of Early-Diverging Mushroom-Forming Fungi Provides Insights into the Origins of Lignocellulose Decay Capabilities.</title>
        <authorList>
            <person name="Nagy L.G."/>
            <person name="Riley R."/>
            <person name="Tritt A."/>
            <person name="Adam C."/>
            <person name="Daum C."/>
            <person name="Floudas D."/>
            <person name="Sun H."/>
            <person name="Yadav J.S."/>
            <person name="Pangilinan J."/>
            <person name="Larsson K.H."/>
            <person name="Matsuura K."/>
            <person name="Barry K."/>
            <person name="Labutti K."/>
            <person name="Kuo R."/>
            <person name="Ohm R.A."/>
            <person name="Bhattacharya S.S."/>
            <person name="Shirouzu T."/>
            <person name="Yoshinaga Y."/>
            <person name="Martin F.M."/>
            <person name="Grigoriev I.V."/>
            <person name="Hibbett D.S."/>
        </authorList>
    </citation>
    <scope>NUCLEOTIDE SEQUENCE [LARGE SCALE GENOMIC DNA]</scope>
    <source>
        <strain evidence="1 2">HHB12029</strain>
    </source>
</reference>
<dbReference type="AlphaFoldDB" id="A0A165LYX8"/>
<dbReference type="InParanoid" id="A0A165LYX8"/>
<sequence length="198" mass="21843">MSLIDCLMPVVMLDTIFCGGPIGMSTAQFRSAAVMFLGFAFFPTERTKTEHAGMEDAQLLPMGDLELTPSPTLIATGLADDTGDISMDGAGVQHDRAAHPIGAKTLMESILETNRVFCVESNDWGKLCDRVRFCINRWADHCVLVHEHEQYMSTCRNGFHAHLAWRIDMHETGEAPSCLSPLCVALSRYFAGPNYAWA</sequence>
<proteinExistence type="predicted"/>
<evidence type="ECO:0000313" key="1">
    <source>
        <dbReference type="EMBL" id="KZV98525.1"/>
    </source>
</evidence>